<gene>
    <name evidence="2" type="ORF">MCOR_38733</name>
</gene>
<protein>
    <submittedName>
        <fullName evidence="2">Uncharacterized protein</fullName>
    </submittedName>
</protein>
<organism evidence="2 3">
    <name type="scientific">Mytilus coruscus</name>
    <name type="common">Sea mussel</name>
    <dbReference type="NCBI Taxonomy" id="42192"/>
    <lineage>
        <taxon>Eukaryota</taxon>
        <taxon>Metazoa</taxon>
        <taxon>Spiralia</taxon>
        <taxon>Lophotrochozoa</taxon>
        <taxon>Mollusca</taxon>
        <taxon>Bivalvia</taxon>
        <taxon>Autobranchia</taxon>
        <taxon>Pteriomorphia</taxon>
        <taxon>Mytilida</taxon>
        <taxon>Mytiloidea</taxon>
        <taxon>Mytilidae</taxon>
        <taxon>Mytilinae</taxon>
        <taxon>Mytilus</taxon>
    </lineage>
</organism>
<accession>A0A6J8DD37</accession>
<keyword evidence="3" id="KW-1185">Reference proteome</keyword>
<evidence type="ECO:0000256" key="1">
    <source>
        <dbReference type="SAM" id="MobiDB-lite"/>
    </source>
</evidence>
<feature type="region of interest" description="Disordered" evidence="1">
    <location>
        <begin position="184"/>
        <end position="203"/>
    </location>
</feature>
<reference evidence="2 3" key="1">
    <citation type="submission" date="2020-06" db="EMBL/GenBank/DDBJ databases">
        <authorList>
            <person name="Li R."/>
            <person name="Bekaert M."/>
        </authorList>
    </citation>
    <scope>NUCLEOTIDE SEQUENCE [LARGE SCALE GENOMIC DNA]</scope>
    <source>
        <strain evidence="3">wild</strain>
    </source>
</reference>
<dbReference type="OrthoDB" id="10426191at2759"/>
<dbReference type="Proteomes" id="UP000507470">
    <property type="component" value="Unassembled WGS sequence"/>
</dbReference>
<dbReference type="EMBL" id="CACVKT020007050">
    <property type="protein sequence ID" value="CAC5405004.1"/>
    <property type="molecule type" value="Genomic_DNA"/>
</dbReference>
<name>A0A6J8DD37_MYTCO</name>
<dbReference type="AlphaFoldDB" id="A0A6J8DD37"/>
<evidence type="ECO:0000313" key="3">
    <source>
        <dbReference type="Proteomes" id="UP000507470"/>
    </source>
</evidence>
<proteinExistence type="predicted"/>
<evidence type="ECO:0000313" key="2">
    <source>
        <dbReference type="EMBL" id="CAC5405004.1"/>
    </source>
</evidence>
<sequence>MLNEDMKEKTKIIERLHKAEIRNIELENTIKTLQTRIEQLPMQSSTSYDKPSHVHSYNNEGDDELIIGMRKRVTKFVLGRIDNELNKLESNFNNTWSESQNSQTKANMYQQNIVETPNYSHNHWNYNHAHSQQHWNYNQTHPQHHGEIQSQNSAHENWYEHDNTPFRNSESGQNICTDNLIEIQPLGQPAEPNPKSEISMQYM</sequence>